<dbReference type="GO" id="GO:0003676">
    <property type="term" value="F:nucleic acid binding"/>
    <property type="evidence" value="ECO:0007669"/>
    <property type="project" value="InterPro"/>
</dbReference>
<dbReference type="Proteomes" id="UP000192418">
    <property type="component" value="Unassembled WGS sequence"/>
</dbReference>
<dbReference type="InterPro" id="IPR002711">
    <property type="entry name" value="HNH"/>
</dbReference>
<dbReference type="Gene3D" id="1.10.30.50">
    <property type="match status" value="1"/>
</dbReference>
<dbReference type="InterPro" id="IPR003615">
    <property type="entry name" value="HNH_nuc"/>
</dbReference>
<protein>
    <submittedName>
        <fullName evidence="2">HNH endonuclease</fullName>
    </submittedName>
</protein>
<dbReference type="CDD" id="cd00085">
    <property type="entry name" value="HNHc"/>
    <property type="match status" value="1"/>
</dbReference>
<name>A0A1W2E8T2_9BACT</name>
<dbReference type="Pfam" id="PF14239">
    <property type="entry name" value="RRXRR"/>
    <property type="match status" value="1"/>
</dbReference>
<dbReference type="EMBL" id="FWXY01000026">
    <property type="protein sequence ID" value="SMD05716.1"/>
    <property type="molecule type" value="Genomic_DNA"/>
</dbReference>
<dbReference type="SMART" id="SM00507">
    <property type="entry name" value="HNHc"/>
    <property type="match status" value="1"/>
</dbReference>
<feature type="domain" description="HNH nuclease" evidence="1">
    <location>
        <begin position="168"/>
        <end position="223"/>
    </location>
</feature>
<keyword evidence="3" id="KW-1185">Reference proteome</keyword>
<dbReference type="GO" id="GO:0008270">
    <property type="term" value="F:zinc ion binding"/>
    <property type="evidence" value="ECO:0007669"/>
    <property type="project" value="InterPro"/>
</dbReference>
<organism evidence="2 3">
    <name type="scientific">Desulfocicer vacuolatum DSM 3385</name>
    <dbReference type="NCBI Taxonomy" id="1121400"/>
    <lineage>
        <taxon>Bacteria</taxon>
        <taxon>Pseudomonadati</taxon>
        <taxon>Thermodesulfobacteriota</taxon>
        <taxon>Desulfobacteria</taxon>
        <taxon>Desulfobacterales</taxon>
        <taxon>Desulfobacteraceae</taxon>
        <taxon>Desulfocicer</taxon>
    </lineage>
</organism>
<dbReference type="Pfam" id="PF01844">
    <property type="entry name" value="HNH"/>
    <property type="match status" value="1"/>
</dbReference>
<keyword evidence="2" id="KW-0540">Nuclease</keyword>
<proteinExistence type="predicted"/>
<evidence type="ECO:0000313" key="3">
    <source>
        <dbReference type="Proteomes" id="UP000192418"/>
    </source>
</evidence>
<keyword evidence="2" id="KW-0378">Hydrolase</keyword>
<dbReference type="InterPro" id="IPR047693">
    <property type="entry name" value="RNA-guided_IscB-like"/>
</dbReference>
<evidence type="ECO:0000259" key="1">
    <source>
        <dbReference type="SMART" id="SM00507"/>
    </source>
</evidence>
<dbReference type="InterPro" id="IPR025938">
    <property type="entry name" value="RRXRR_dom"/>
</dbReference>
<evidence type="ECO:0000313" key="2">
    <source>
        <dbReference type="EMBL" id="SMD05716.1"/>
    </source>
</evidence>
<reference evidence="2 3" key="1">
    <citation type="submission" date="2017-04" db="EMBL/GenBank/DDBJ databases">
        <authorList>
            <person name="Afonso C.L."/>
            <person name="Miller P.J."/>
            <person name="Scott M.A."/>
            <person name="Spackman E."/>
            <person name="Goraichik I."/>
            <person name="Dimitrov K.M."/>
            <person name="Suarez D.L."/>
            <person name="Swayne D.E."/>
        </authorList>
    </citation>
    <scope>NUCLEOTIDE SEQUENCE [LARGE SCALE GENOMIC DNA]</scope>
    <source>
        <strain evidence="2 3">DSM 3385</strain>
    </source>
</reference>
<sequence>MPTSPRKARVLIAHGKAKIDSYRPFTIQLCIATGESRQDLTLGVDAGYATIGFSVIDSTKELFACEIELLKGQVERNNKRRIYRRQRRSRLRYRKARFEKQNKPEGWLAPSIQHKLDTHIKFIHRLQSIMPITETIIEVAAFDIQKIKANGEIEGKEYQEGEQLGFWNLREYILHRDNHKCQHLDCKNKAKSPILEVHHIGFWKKDRTNRPGNLITLCTKCHTAPRHKKNGSLYGWEPKVKTFKPATFMSMIRWKLVNALQCDHTYGHITKHNRIRLDLPKTHFNDAFCIANGQHQTRAIPVFFQQKRKNNRCLEKFYDAKVLDIRTNKIVSGNDLNNGRRTRNKNLNGENLRKYRGLKKSKGRRQVRRQRYSIRPHDIVEFDGSIYKAVGVQNKGTYLKITNGVKTVVKNIKHVKTIFHQKTLMYVSR</sequence>
<gene>
    <name evidence="2" type="ORF">SAMN02746065_1266</name>
</gene>
<keyword evidence="2" id="KW-0255">Endonuclease</keyword>
<dbReference type="AlphaFoldDB" id="A0A1W2E8T2"/>
<dbReference type="NCBIfam" id="NF040563">
    <property type="entry name" value="guided_IscB"/>
    <property type="match status" value="1"/>
</dbReference>
<accession>A0A1W2E8T2</accession>
<dbReference type="GO" id="GO:0004519">
    <property type="term" value="F:endonuclease activity"/>
    <property type="evidence" value="ECO:0007669"/>
    <property type="project" value="UniProtKB-KW"/>
</dbReference>